<organism evidence="2 3">
    <name type="scientific">Xenorhabdus thuongxuanensis</name>
    <dbReference type="NCBI Taxonomy" id="1873484"/>
    <lineage>
        <taxon>Bacteria</taxon>
        <taxon>Pseudomonadati</taxon>
        <taxon>Pseudomonadota</taxon>
        <taxon>Gammaproteobacteria</taxon>
        <taxon>Enterobacterales</taxon>
        <taxon>Morganellaceae</taxon>
        <taxon>Xenorhabdus</taxon>
    </lineage>
</organism>
<gene>
    <name evidence="2" type="ORF">Xentx_03598</name>
</gene>
<dbReference type="Proteomes" id="UP000186277">
    <property type="component" value="Unassembled WGS sequence"/>
</dbReference>
<dbReference type="InterPro" id="IPR002500">
    <property type="entry name" value="PAPS_reduct_dom"/>
</dbReference>
<evidence type="ECO:0000259" key="1">
    <source>
        <dbReference type="Pfam" id="PF01507"/>
    </source>
</evidence>
<accession>A0A1Q5TH18</accession>
<dbReference type="SUPFAM" id="SSF52402">
    <property type="entry name" value="Adenine nucleotide alpha hydrolases-like"/>
    <property type="match status" value="1"/>
</dbReference>
<proteinExistence type="predicted"/>
<evidence type="ECO:0000313" key="3">
    <source>
        <dbReference type="Proteomes" id="UP000186277"/>
    </source>
</evidence>
<dbReference type="Gene3D" id="3.40.50.620">
    <property type="entry name" value="HUPs"/>
    <property type="match status" value="1"/>
</dbReference>
<dbReference type="GO" id="GO:0003824">
    <property type="term" value="F:catalytic activity"/>
    <property type="evidence" value="ECO:0007669"/>
    <property type="project" value="InterPro"/>
</dbReference>
<comment type="caution">
    <text evidence="2">The sequence shown here is derived from an EMBL/GenBank/DDBJ whole genome shotgun (WGS) entry which is preliminary data.</text>
</comment>
<evidence type="ECO:0000313" key="2">
    <source>
        <dbReference type="EMBL" id="OKO99485.1"/>
    </source>
</evidence>
<name>A0A1Q5TH18_9GAMM</name>
<protein>
    <recommendedName>
        <fullName evidence="1">Phosphoadenosine phosphosulphate reductase domain-containing protein</fullName>
    </recommendedName>
</protein>
<dbReference type="Pfam" id="PF01507">
    <property type="entry name" value="PAPS_reduct"/>
    <property type="match status" value="1"/>
</dbReference>
<feature type="domain" description="Phosphoadenosine phosphosulphate reductase" evidence="1">
    <location>
        <begin position="14"/>
        <end position="68"/>
    </location>
</feature>
<keyword evidence="3" id="KW-1185">Reference proteome</keyword>
<dbReference type="AlphaFoldDB" id="A0A1Q5TH18"/>
<dbReference type="OrthoDB" id="9794018at2"/>
<dbReference type="InterPro" id="IPR014729">
    <property type="entry name" value="Rossmann-like_a/b/a_fold"/>
</dbReference>
<reference evidence="2 3" key="1">
    <citation type="submission" date="2016-09" db="EMBL/GenBank/DDBJ databases">
        <title>Xenorhabdus thuongxuanensis sp. nov. and Xenorhabdus eapokensis sp. nov., isolated from Steinernema species.</title>
        <authorList>
            <person name="Kaempfer P."/>
            <person name="Tobias N.J."/>
            <person name="Phan Ke L."/>
            <person name="Bode H.B."/>
            <person name="Glaeser S.P."/>
        </authorList>
    </citation>
    <scope>NUCLEOTIDE SEQUENCE [LARGE SCALE GENOMIC DNA]</scope>
    <source>
        <strain evidence="2 3">30TX1</strain>
    </source>
</reference>
<dbReference type="EMBL" id="MKGR01000072">
    <property type="protein sequence ID" value="OKO99485.1"/>
    <property type="molecule type" value="Genomic_DNA"/>
</dbReference>
<sequence length="97" mass="10699">MIDSRCYAENTINVITISGGKDSLAQWLLAIENGVKYVAVFADTGHEHPQTMEYLDYLESHLGNIQRVTSRGGRQFDLLADENAQQACSSVYAGVCE</sequence>